<evidence type="ECO:0000313" key="2">
    <source>
        <dbReference type="Proteomes" id="UP000887116"/>
    </source>
</evidence>
<organism evidence="1 2">
    <name type="scientific">Trichonephila clavata</name>
    <name type="common">Joro spider</name>
    <name type="synonym">Nephila clavata</name>
    <dbReference type="NCBI Taxonomy" id="2740835"/>
    <lineage>
        <taxon>Eukaryota</taxon>
        <taxon>Metazoa</taxon>
        <taxon>Ecdysozoa</taxon>
        <taxon>Arthropoda</taxon>
        <taxon>Chelicerata</taxon>
        <taxon>Arachnida</taxon>
        <taxon>Araneae</taxon>
        <taxon>Araneomorphae</taxon>
        <taxon>Entelegynae</taxon>
        <taxon>Araneoidea</taxon>
        <taxon>Nephilidae</taxon>
        <taxon>Trichonephila</taxon>
    </lineage>
</organism>
<dbReference type="AlphaFoldDB" id="A0A8X6HM62"/>
<comment type="caution">
    <text evidence="1">The sequence shown here is derived from an EMBL/GenBank/DDBJ whole genome shotgun (WGS) entry which is preliminary data.</text>
</comment>
<reference evidence="1" key="1">
    <citation type="submission" date="2020-07" db="EMBL/GenBank/DDBJ databases">
        <title>Multicomponent nature underlies the extraordinary mechanical properties of spider dragline silk.</title>
        <authorList>
            <person name="Kono N."/>
            <person name="Nakamura H."/>
            <person name="Mori M."/>
            <person name="Yoshida Y."/>
            <person name="Ohtoshi R."/>
            <person name="Malay A.D."/>
            <person name="Moran D.A.P."/>
            <person name="Tomita M."/>
            <person name="Numata K."/>
            <person name="Arakawa K."/>
        </authorList>
    </citation>
    <scope>NUCLEOTIDE SEQUENCE</scope>
</reference>
<dbReference type="EMBL" id="BMAO01018834">
    <property type="protein sequence ID" value="GFR26462.1"/>
    <property type="molecule type" value="Genomic_DNA"/>
</dbReference>
<keyword evidence="2" id="KW-1185">Reference proteome</keyword>
<name>A0A8X6HM62_TRICU</name>
<proteinExistence type="predicted"/>
<protein>
    <submittedName>
        <fullName evidence="1">Uncharacterized protein</fullName>
    </submittedName>
</protein>
<dbReference type="Proteomes" id="UP000887116">
    <property type="component" value="Unassembled WGS sequence"/>
</dbReference>
<gene>
    <name evidence="1" type="ORF">TNCT_34401</name>
</gene>
<sequence length="92" mass="9980">MQNREKGTGCPRFGTAGDAFSIACLKKGPSHTGQREVGVVRVIGSVSWGCSLIVSCPRYPVKDLIWERVPAVPSGFRVSIISCSEHPPPRRD</sequence>
<evidence type="ECO:0000313" key="1">
    <source>
        <dbReference type="EMBL" id="GFR26462.1"/>
    </source>
</evidence>
<accession>A0A8X6HM62</accession>